<name>A0A6S7HY65_PARCT</name>
<evidence type="ECO:0000256" key="1">
    <source>
        <dbReference type="SAM" id="MobiDB-lite"/>
    </source>
</evidence>
<dbReference type="SUPFAM" id="SSF48371">
    <property type="entry name" value="ARM repeat"/>
    <property type="match status" value="1"/>
</dbReference>
<dbReference type="GO" id="GO:0031369">
    <property type="term" value="F:translation initiation factor binding"/>
    <property type="evidence" value="ECO:0007669"/>
    <property type="project" value="TreeGrafter"/>
</dbReference>
<feature type="region of interest" description="Disordered" evidence="1">
    <location>
        <begin position="1"/>
        <end position="49"/>
    </location>
</feature>
<gene>
    <name evidence="2" type="ORF">PACLA_8A036199</name>
</gene>
<dbReference type="InterPro" id="IPR051956">
    <property type="entry name" value="eIF2B_epsilon"/>
</dbReference>
<dbReference type="AlphaFoldDB" id="A0A6S7HY65"/>
<reference evidence="2" key="1">
    <citation type="submission" date="2020-04" db="EMBL/GenBank/DDBJ databases">
        <authorList>
            <person name="Alioto T."/>
            <person name="Alioto T."/>
            <person name="Gomez Garrido J."/>
        </authorList>
    </citation>
    <scope>NUCLEOTIDE SEQUENCE</scope>
    <source>
        <strain evidence="2">A484AB</strain>
    </source>
</reference>
<dbReference type="OrthoDB" id="5989418at2759"/>
<dbReference type="PROSITE" id="PS51363">
    <property type="entry name" value="W2"/>
    <property type="match status" value="1"/>
</dbReference>
<dbReference type="GO" id="GO:0005851">
    <property type="term" value="C:eukaryotic translation initiation factor 2B complex"/>
    <property type="evidence" value="ECO:0007669"/>
    <property type="project" value="TreeGrafter"/>
</dbReference>
<keyword evidence="2" id="KW-0396">Initiation factor</keyword>
<organism evidence="2 3">
    <name type="scientific">Paramuricea clavata</name>
    <name type="common">Red gorgonian</name>
    <name type="synonym">Violescent sea-whip</name>
    <dbReference type="NCBI Taxonomy" id="317549"/>
    <lineage>
        <taxon>Eukaryota</taxon>
        <taxon>Metazoa</taxon>
        <taxon>Cnidaria</taxon>
        <taxon>Anthozoa</taxon>
        <taxon>Octocorallia</taxon>
        <taxon>Malacalcyonacea</taxon>
        <taxon>Plexauridae</taxon>
        <taxon>Paramuricea</taxon>
    </lineage>
</organism>
<dbReference type="Gene3D" id="1.25.40.180">
    <property type="match status" value="1"/>
</dbReference>
<sequence>MRPSSGGSRGSDKSRVKSDKDRESALEAVRSLTKPQNKKPQVTQNLYFSPDENNDELLQLLRADRFKNDSVFAYIEKNFKEEKRKEPEFISQLVTAVAESCIINKDQEVGPDCCQDKLKARKDILRKYLNNNNSLELQALFAFQEIYVKYNKPAAMLSQFFNTLYDEEVITEEAFMSWKRDENPLKQEEKASALQATAAFFEWLQSAAVEGSEN</sequence>
<feature type="compositionally biased region" description="Polar residues" evidence="1">
    <location>
        <begin position="33"/>
        <end position="47"/>
    </location>
</feature>
<dbReference type="SMART" id="SM00515">
    <property type="entry name" value="eIF5C"/>
    <property type="match status" value="1"/>
</dbReference>
<keyword evidence="2" id="KW-0648">Protein biosynthesis</keyword>
<dbReference type="FunFam" id="1.25.40.180:FF:000042">
    <property type="entry name" value="Eukaryotic translation initiation factor 4 gamma"/>
    <property type="match status" value="1"/>
</dbReference>
<dbReference type="GO" id="GO:0005085">
    <property type="term" value="F:guanyl-nucleotide exchange factor activity"/>
    <property type="evidence" value="ECO:0007669"/>
    <property type="project" value="TreeGrafter"/>
</dbReference>
<dbReference type="PANTHER" id="PTHR45887">
    <property type="entry name" value="TRANSLATION INITIATION FACTOR EIF-2B SUBUNIT EPSILON"/>
    <property type="match status" value="1"/>
</dbReference>
<dbReference type="Proteomes" id="UP001152795">
    <property type="component" value="Unassembled WGS sequence"/>
</dbReference>
<dbReference type="PANTHER" id="PTHR45887:SF1">
    <property type="entry name" value="TRANSLATION INITIATION FACTOR EIF-2B SUBUNIT EPSILON"/>
    <property type="match status" value="1"/>
</dbReference>
<protein>
    <submittedName>
        <fullName evidence="2">Eukaryotic translation initiation factor 4 gamma 3-like</fullName>
    </submittedName>
</protein>
<dbReference type="InterPro" id="IPR003307">
    <property type="entry name" value="W2_domain"/>
</dbReference>
<evidence type="ECO:0000313" key="2">
    <source>
        <dbReference type="EMBL" id="CAB4010774.1"/>
    </source>
</evidence>
<comment type="caution">
    <text evidence="2">The sequence shown here is derived from an EMBL/GenBank/DDBJ whole genome shotgun (WGS) entry which is preliminary data.</text>
</comment>
<proteinExistence type="predicted"/>
<evidence type="ECO:0000313" key="3">
    <source>
        <dbReference type="Proteomes" id="UP001152795"/>
    </source>
</evidence>
<keyword evidence="3" id="KW-1185">Reference proteome</keyword>
<accession>A0A6S7HY65</accession>
<dbReference type="CDD" id="cd11559">
    <property type="entry name" value="W2_eIF4G1_like"/>
    <property type="match status" value="1"/>
</dbReference>
<dbReference type="InterPro" id="IPR016024">
    <property type="entry name" value="ARM-type_fold"/>
</dbReference>
<dbReference type="GO" id="GO:0003743">
    <property type="term" value="F:translation initiation factor activity"/>
    <property type="evidence" value="ECO:0007669"/>
    <property type="project" value="UniProtKB-KW"/>
</dbReference>
<dbReference type="Pfam" id="PF02020">
    <property type="entry name" value="W2"/>
    <property type="match status" value="1"/>
</dbReference>
<dbReference type="EMBL" id="CACRXK020006899">
    <property type="protein sequence ID" value="CAB4010774.1"/>
    <property type="molecule type" value="Genomic_DNA"/>
</dbReference>
<feature type="compositionally biased region" description="Basic and acidic residues" evidence="1">
    <location>
        <begin position="10"/>
        <end position="25"/>
    </location>
</feature>